<name>A0A927B4K2_9BACT</name>
<dbReference type="Gene3D" id="3.40.30.10">
    <property type="entry name" value="Glutaredoxin"/>
    <property type="match status" value="1"/>
</dbReference>
<evidence type="ECO:0000313" key="4">
    <source>
        <dbReference type="Proteomes" id="UP000653797"/>
    </source>
</evidence>
<feature type="region of interest" description="Disordered" evidence="1">
    <location>
        <begin position="361"/>
        <end position="395"/>
    </location>
</feature>
<comment type="caution">
    <text evidence="3">The sequence shown here is derived from an EMBL/GenBank/DDBJ whole genome shotgun (WGS) entry which is preliminary data.</text>
</comment>
<dbReference type="InterPro" id="IPR011990">
    <property type="entry name" value="TPR-like_helical_dom_sf"/>
</dbReference>
<gene>
    <name evidence="3" type="ORF">IC230_21655</name>
</gene>
<dbReference type="Gene3D" id="1.25.40.10">
    <property type="entry name" value="Tetratricopeptide repeat domain"/>
    <property type="match status" value="1"/>
</dbReference>
<dbReference type="InterPro" id="IPR036249">
    <property type="entry name" value="Thioredoxin-like_sf"/>
</dbReference>
<feature type="chain" id="PRO_5037461080" evidence="2">
    <location>
        <begin position="19"/>
        <end position="395"/>
    </location>
</feature>
<keyword evidence="2" id="KW-0732">Signal</keyword>
<protein>
    <submittedName>
        <fullName evidence="3">DUF255 domain-containing protein</fullName>
    </submittedName>
</protein>
<evidence type="ECO:0000256" key="2">
    <source>
        <dbReference type="SAM" id="SignalP"/>
    </source>
</evidence>
<accession>A0A927B4K2</accession>
<sequence length="395" mass="44656">MKNILLLVLVATSALAQKAGIQFRQAPIETVFQEARRAGKPIFVEIYSPTCHVCESFIPTLADSRVGKFYNAKFISTKLDIGQPATRNFLDSRRLLVPSLPMFLYFDPQQNLVHFALSNNSTDEVIRHGTNALEPQARSQTMKSRYQQGERSPNFLIDYAMYSRITRDTTANIAAMNDYAKKTSPATYTNQTNWLAMQKLILDSENPMFQYMLSHLDAYRKPYGAEQTQKVAENILMSSLFSGRGEQFPIAKILQIRQDLTKIGIDAKVAANRTLLPEVKAYFRAHQTAKAVERMDNQVNSNQMSVLEYLYISRLFNRNSPDAVAAPTVTKWVNKALALKPGPKEQADLYYELAEAYRQGGKNGDAQKAAQKSMELAQSSRLDTRRNVEQMGKLK</sequence>
<dbReference type="AlphaFoldDB" id="A0A927B4K2"/>
<dbReference type="SUPFAM" id="SSF52833">
    <property type="entry name" value="Thioredoxin-like"/>
    <property type="match status" value="1"/>
</dbReference>
<organism evidence="3 4">
    <name type="scientific">Spirosoma validum</name>
    <dbReference type="NCBI Taxonomy" id="2771355"/>
    <lineage>
        <taxon>Bacteria</taxon>
        <taxon>Pseudomonadati</taxon>
        <taxon>Bacteroidota</taxon>
        <taxon>Cytophagia</taxon>
        <taxon>Cytophagales</taxon>
        <taxon>Cytophagaceae</taxon>
        <taxon>Spirosoma</taxon>
    </lineage>
</organism>
<evidence type="ECO:0000256" key="1">
    <source>
        <dbReference type="SAM" id="MobiDB-lite"/>
    </source>
</evidence>
<evidence type="ECO:0000313" key="3">
    <source>
        <dbReference type="EMBL" id="MBD2755524.1"/>
    </source>
</evidence>
<proteinExistence type="predicted"/>
<keyword evidence="4" id="KW-1185">Reference proteome</keyword>
<dbReference type="EMBL" id="JACXAA010000008">
    <property type="protein sequence ID" value="MBD2755524.1"/>
    <property type="molecule type" value="Genomic_DNA"/>
</dbReference>
<feature type="signal peptide" evidence="2">
    <location>
        <begin position="1"/>
        <end position="18"/>
    </location>
</feature>
<reference evidence="3" key="1">
    <citation type="submission" date="2020-09" db="EMBL/GenBank/DDBJ databases">
        <authorList>
            <person name="Kim M.K."/>
        </authorList>
    </citation>
    <scope>NUCLEOTIDE SEQUENCE</scope>
    <source>
        <strain evidence="3">BT704</strain>
    </source>
</reference>
<dbReference type="RefSeq" id="WP_191041136.1">
    <property type="nucleotide sequence ID" value="NZ_JACXAA010000008.1"/>
</dbReference>
<dbReference type="Proteomes" id="UP000653797">
    <property type="component" value="Unassembled WGS sequence"/>
</dbReference>